<dbReference type="EMBL" id="AJWZ01007151">
    <property type="protein sequence ID" value="EKC57709.1"/>
    <property type="molecule type" value="Genomic_DNA"/>
</dbReference>
<keyword evidence="1" id="KW-1133">Transmembrane helix</keyword>
<keyword evidence="1" id="KW-0472">Membrane</keyword>
<feature type="non-terminal residue" evidence="2">
    <location>
        <position position="61"/>
    </location>
</feature>
<dbReference type="Pfam" id="PF07963">
    <property type="entry name" value="N_methyl"/>
    <property type="match status" value="1"/>
</dbReference>
<proteinExistence type="predicted"/>
<reference evidence="2" key="1">
    <citation type="journal article" date="2013" name="Environ. Microbiol.">
        <title>Microbiota from the distal guts of lean and obese adolescents exhibit partial functional redundancy besides clear differences in community structure.</title>
        <authorList>
            <person name="Ferrer M."/>
            <person name="Ruiz A."/>
            <person name="Lanza F."/>
            <person name="Haange S.B."/>
            <person name="Oberbach A."/>
            <person name="Till H."/>
            <person name="Bargiela R."/>
            <person name="Campoy C."/>
            <person name="Segura M.T."/>
            <person name="Richter M."/>
            <person name="von Bergen M."/>
            <person name="Seifert J."/>
            <person name="Suarez A."/>
        </authorList>
    </citation>
    <scope>NUCLEOTIDE SEQUENCE</scope>
</reference>
<protein>
    <submittedName>
        <fullName evidence="2">Prepilin-type</fullName>
    </submittedName>
</protein>
<name>K1SQN7_9ZZZZ</name>
<evidence type="ECO:0000313" key="2">
    <source>
        <dbReference type="EMBL" id="EKC57709.1"/>
    </source>
</evidence>
<accession>K1SQN7</accession>
<evidence type="ECO:0000256" key="1">
    <source>
        <dbReference type="SAM" id="Phobius"/>
    </source>
</evidence>
<sequence length="61" mass="6905">MKGAIAMKQLKRLLRKKGFTISEVLVAMMIFAIMTAIVMQILAIAINQHKKNVNSEKDMDK</sequence>
<dbReference type="NCBIfam" id="TIGR02532">
    <property type="entry name" value="IV_pilin_GFxxxE"/>
    <property type="match status" value="1"/>
</dbReference>
<keyword evidence="1" id="KW-0812">Transmembrane</keyword>
<organism evidence="2">
    <name type="scientific">human gut metagenome</name>
    <dbReference type="NCBI Taxonomy" id="408170"/>
    <lineage>
        <taxon>unclassified sequences</taxon>
        <taxon>metagenomes</taxon>
        <taxon>organismal metagenomes</taxon>
    </lineage>
</organism>
<gene>
    <name evidence="2" type="ORF">OBE_10385</name>
</gene>
<comment type="caution">
    <text evidence="2">The sequence shown here is derived from an EMBL/GenBank/DDBJ whole genome shotgun (WGS) entry which is preliminary data.</text>
</comment>
<dbReference type="InterPro" id="IPR012902">
    <property type="entry name" value="N_methyl_site"/>
</dbReference>
<dbReference type="AlphaFoldDB" id="K1SQN7"/>
<feature type="transmembrane region" description="Helical" evidence="1">
    <location>
        <begin position="21"/>
        <end position="46"/>
    </location>
</feature>